<evidence type="ECO:0000256" key="2">
    <source>
        <dbReference type="ARBA" id="ARBA00022801"/>
    </source>
</evidence>
<dbReference type="EMBL" id="QFNF01000020">
    <property type="protein sequence ID" value="PZO77399.1"/>
    <property type="molecule type" value="Genomic_DNA"/>
</dbReference>
<feature type="chain" id="PRO_5015854994" evidence="3">
    <location>
        <begin position="21"/>
        <end position="308"/>
    </location>
</feature>
<dbReference type="InterPro" id="IPR037459">
    <property type="entry name" value="RhgT-like"/>
</dbReference>
<accession>A0A2W4ZBW2</accession>
<dbReference type="SUPFAM" id="SSF52266">
    <property type="entry name" value="SGNH hydrolase"/>
    <property type="match status" value="1"/>
</dbReference>
<keyword evidence="3" id="KW-0732">Signal</keyword>
<name>A0A2W4ZBW2_9SPHN</name>
<dbReference type="InterPro" id="IPR036514">
    <property type="entry name" value="SGNH_hydro_sf"/>
</dbReference>
<dbReference type="Pfam" id="PF13472">
    <property type="entry name" value="Lipase_GDSL_2"/>
    <property type="match status" value="1"/>
</dbReference>
<reference evidence="5 6" key="1">
    <citation type="submission" date="2017-08" db="EMBL/GenBank/DDBJ databases">
        <title>Infants hospitalized years apart are colonized by the same room-sourced microbial strains.</title>
        <authorList>
            <person name="Brooks B."/>
            <person name="Olm M.R."/>
            <person name="Firek B.A."/>
            <person name="Baker R."/>
            <person name="Thomas B.C."/>
            <person name="Morowitz M.J."/>
            <person name="Banfield J.F."/>
        </authorList>
    </citation>
    <scope>NUCLEOTIDE SEQUENCE [LARGE SCALE GENOMIC DNA]</scope>
    <source>
        <strain evidence="5">S2_018_000_R3_110</strain>
    </source>
</reference>
<feature type="domain" description="SGNH hydrolase-type esterase" evidence="4">
    <location>
        <begin position="38"/>
        <end position="200"/>
    </location>
</feature>
<dbReference type="CDD" id="cd01821">
    <property type="entry name" value="Rhamnogalacturan_acetylesterase_like"/>
    <property type="match status" value="1"/>
</dbReference>
<evidence type="ECO:0000313" key="5">
    <source>
        <dbReference type="EMBL" id="PZO77399.1"/>
    </source>
</evidence>
<dbReference type="GO" id="GO:0016788">
    <property type="term" value="F:hydrolase activity, acting on ester bonds"/>
    <property type="evidence" value="ECO:0007669"/>
    <property type="project" value="UniProtKB-ARBA"/>
</dbReference>
<evidence type="ECO:0000256" key="3">
    <source>
        <dbReference type="SAM" id="SignalP"/>
    </source>
</evidence>
<gene>
    <name evidence="5" type="ORF">DI632_09095</name>
</gene>
<dbReference type="PANTHER" id="PTHR43695:SF1">
    <property type="entry name" value="RHAMNOGALACTURONAN ACETYLESTERASE"/>
    <property type="match status" value="1"/>
</dbReference>
<keyword evidence="2" id="KW-0378">Hydrolase</keyword>
<dbReference type="Gene3D" id="3.40.50.1110">
    <property type="entry name" value="SGNH hydrolase"/>
    <property type="match status" value="1"/>
</dbReference>
<organism evidence="5 6">
    <name type="scientific">Sphingomonas hengshuiensis</name>
    <dbReference type="NCBI Taxonomy" id="1609977"/>
    <lineage>
        <taxon>Bacteria</taxon>
        <taxon>Pseudomonadati</taxon>
        <taxon>Pseudomonadota</taxon>
        <taxon>Alphaproteobacteria</taxon>
        <taxon>Sphingomonadales</taxon>
        <taxon>Sphingomonadaceae</taxon>
        <taxon>Sphingomonas</taxon>
    </lineage>
</organism>
<proteinExistence type="inferred from homology"/>
<protein>
    <submittedName>
        <fullName evidence="5">Lysophospholipase</fullName>
    </submittedName>
</protein>
<dbReference type="AlphaFoldDB" id="A0A2W4ZBW2"/>
<comment type="similarity">
    <text evidence="1">Belongs to the 'GDSL' lipolytic enzyme family.</text>
</comment>
<sequence length="308" mass="32510">MLPMLLAIAFAAGQAAPAPAPATAPPVVPIRASKVVLVGDSTTSVSGGWGGSFCAEHVTSFLACVNLARGGRSSGSYRAEGSWKLALAEMQTPGFARTWVVIQFGHNDQPGKPGRSTDLATEFPANLRAYVTETRAAGAIPILVTPLSRRSYKGGRIDNDLAPWADAVRRVARDMDVPLVDLNALTVAELDRNGEAWADGFAQLPRTAAAPSPAARANETNDMPFAERKLSFDRTHLGRAGADHVAALMARALARAVPEMRPTLYQTQPAPPPCNKSDFGSASLPVQVVARTAIVLSDRLGSLRAPVR</sequence>
<dbReference type="InterPro" id="IPR013830">
    <property type="entry name" value="SGNH_hydro"/>
</dbReference>
<dbReference type="Proteomes" id="UP000248614">
    <property type="component" value="Unassembled WGS sequence"/>
</dbReference>
<evidence type="ECO:0000259" key="4">
    <source>
        <dbReference type="Pfam" id="PF13472"/>
    </source>
</evidence>
<dbReference type="PANTHER" id="PTHR43695">
    <property type="entry name" value="PUTATIVE (AFU_ORTHOLOGUE AFUA_2G17250)-RELATED"/>
    <property type="match status" value="1"/>
</dbReference>
<evidence type="ECO:0000256" key="1">
    <source>
        <dbReference type="ARBA" id="ARBA00008668"/>
    </source>
</evidence>
<evidence type="ECO:0000313" key="6">
    <source>
        <dbReference type="Proteomes" id="UP000248614"/>
    </source>
</evidence>
<feature type="signal peptide" evidence="3">
    <location>
        <begin position="1"/>
        <end position="20"/>
    </location>
</feature>
<comment type="caution">
    <text evidence="5">The sequence shown here is derived from an EMBL/GenBank/DDBJ whole genome shotgun (WGS) entry which is preliminary data.</text>
</comment>